<evidence type="ECO:0000256" key="1">
    <source>
        <dbReference type="ARBA" id="ARBA00004651"/>
    </source>
</evidence>
<name>A0AAE5CCY3_9BACT</name>
<feature type="transmembrane region" description="Helical" evidence="7">
    <location>
        <begin position="85"/>
        <end position="111"/>
    </location>
</feature>
<evidence type="ECO:0000313" key="8">
    <source>
        <dbReference type="EMBL" id="NIR76275.1"/>
    </source>
</evidence>
<evidence type="ECO:0000256" key="7">
    <source>
        <dbReference type="SAM" id="Phobius"/>
    </source>
</evidence>
<proteinExistence type="predicted"/>
<evidence type="ECO:0000256" key="3">
    <source>
        <dbReference type="ARBA" id="ARBA00022692"/>
    </source>
</evidence>
<dbReference type="InterPro" id="IPR005171">
    <property type="entry name" value="Cyt_c_oxidase_su4_prok"/>
</dbReference>
<dbReference type="EMBL" id="JAACAK010000120">
    <property type="protein sequence ID" value="NIR76275.1"/>
    <property type="molecule type" value="Genomic_DNA"/>
</dbReference>
<dbReference type="GO" id="GO:0005886">
    <property type="term" value="C:plasma membrane"/>
    <property type="evidence" value="ECO:0007669"/>
    <property type="project" value="UniProtKB-SubCell"/>
</dbReference>
<reference evidence="8 9" key="1">
    <citation type="submission" date="2020-01" db="EMBL/GenBank/DDBJ databases">
        <title>Genomes assembled from Gulf of Kutch pelagic sediment metagenomes.</title>
        <authorList>
            <person name="Chandrashekar M."/>
            <person name="Mahajan M.S."/>
            <person name="Dave K.J."/>
            <person name="Vatsa P."/>
            <person name="Nathani N.M."/>
        </authorList>
    </citation>
    <scope>NUCLEOTIDE SEQUENCE [LARGE SCALE GENOMIC DNA]</scope>
    <source>
        <strain evidence="8">KS3-K002</strain>
    </source>
</reference>
<evidence type="ECO:0000256" key="2">
    <source>
        <dbReference type="ARBA" id="ARBA00022475"/>
    </source>
</evidence>
<feature type="transmembrane region" description="Helical" evidence="7">
    <location>
        <begin position="57"/>
        <end position="79"/>
    </location>
</feature>
<dbReference type="AlphaFoldDB" id="A0AAE5CCY3"/>
<sequence>MSAAAQDQESVVGGTGSTDEPASHPTWRFYVMIGLILTVITAAEVAVFYIPALRGVLVPILLVLSGAKFALVVMFYMHLRFDSPIFSGVFVAPLLLAVLVVVALIVLFHVLPHGMGTISGSG</sequence>
<evidence type="ECO:0000256" key="4">
    <source>
        <dbReference type="ARBA" id="ARBA00022989"/>
    </source>
</evidence>
<protein>
    <submittedName>
        <fullName evidence="8">Cytochrome C oxidase subunit IV family protein</fullName>
    </submittedName>
</protein>
<keyword evidence="4 7" id="KW-1133">Transmembrane helix</keyword>
<evidence type="ECO:0000256" key="6">
    <source>
        <dbReference type="SAM" id="MobiDB-lite"/>
    </source>
</evidence>
<comment type="subcellular location">
    <subcellularLocation>
        <location evidence="1">Cell membrane</location>
        <topology evidence="1">Multi-pass membrane protein</topology>
    </subcellularLocation>
</comment>
<feature type="region of interest" description="Disordered" evidence="6">
    <location>
        <begin position="1"/>
        <end position="21"/>
    </location>
</feature>
<keyword evidence="2" id="KW-1003">Cell membrane</keyword>
<evidence type="ECO:0000256" key="5">
    <source>
        <dbReference type="ARBA" id="ARBA00023136"/>
    </source>
</evidence>
<dbReference type="Proteomes" id="UP000702544">
    <property type="component" value="Unassembled WGS sequence"/>
</dbReference>
<organism evidence="8 9">
    <name type="scientific">Candidatus Kutchimonas denitrificans</name>
    <dbReference type="NCBI Taxonomy" id="3056748"/>
    <lineage>
        <taxon>Bacteria</taxon>
        <taxon>Pseudomonadati</taxon>
        <taxon>Gemmatimonadota</taxon>
        <taxon>Gemmatimonadia</taxon>
        <taxon>Candidatus Palauibacterales</taxon>
        <taxon>Candidatus Palauibacteraceae</taxon>
        <taxon>Candidatus Kutchimonas</taxon>
    </lineage>
</organism>
<keyword evidence="5 7" id="KW-0472">Membrane</keyword>
<evidence type="ECO:0000313" key="9">
    <source>
        <dbReference type="Proteomes" id="UP000702544"/>
    </source>
</evidence>
<comment type="caution">
    <text evidence="8">The sequence shown here is derived from an EMBL/GenBank/DDBJ whole genome shotgun (WGS) entry which is preliminary data.</text>
</comment>
<feature type="transmembrane region" description="Helical" evidence="7">
    <location>
        <begin position="29"/>
        <end position="50"/>
    </location>
</feature>
<gene>
    <name evidence="8" type="ORF">GWO12_14370</name>
</gene>
<accession>A0AAE5CCY3</accession>
<dbReference type="Pfam" id="PF03626">
    <property type="entry name" value="COX4_pro"/>
    <property type="match status" value="1"/>
</dbReference>
<keyword evidence="3 7" id="KW-0812">Transmembrane</keyword>